<evidence type="ECO:0000313" key="3">
    <source>
        <dbReference type="Proteomes" id="UP000827092"/>
    </source>
</evidence>
<keyword evidence="3" id="KW-1185">Reference proteome</keyword>
<dbReference type="AlphaFoldDB" id="A0AAV6UD93"/>
<name>A0AAV6UD93_9ARAC</name>
<dbReference type="EMBL" id="JAFNEN010000500">
    <property type="protein sequence ID" value="KAG8181693.1"/>
    <property type="molecule type" value="Genomic_DNA"/>
</dbReference>
<protein>
    <submittedName>
        <fullName evidence="2">Uncharacterized protein</fullName>
    </submittedName>
</protein>
<evidence type="ECO:0000256" key="1">
    <source>
        <dbReference type="SAM" id="MobiDB-lite"/>
    </source>
</evidence>
<comment type="caution">
    <text evidence="2">The sequence shown here is derived from an EMBL/GenBank/DDBJ whole genome shotgun (WGS) entry which is preliminary data.</text>
</comment>
<organism evidence="2 3">
    <name type="scientific">Oedothorax gibbosus</name>
    <dbReference type="NCBI Taxonomy" id="931172"/>
    <lineage>
        <taxon>Eukaryota</taxon>
        <taxon>Metazoa</taxon>
        <taxon>Ecdysozoa</taxon>
        <taxon>Arthropoda</taxon>
        <taxon>Chelicerata</taxon>
        <taxon>Arachnida</taxon>
        <taxon>Araneae</taxon>
        <taxon>Araneomorphae</taxon>
        <taxon>Entelegynae</taxon>
        <taxon>Araneoidea</taxon>
        <taxon>Linyphiidae</taxon>
        <taxon>Erigoninae</taxon>
        <taxon>Oedothorax</taxon>
    </lineage>
</organism>
<feature type="region of interest" description="Disordered" evidence="1">
    <location>
        <begin position="1"/>
        <end position="35"/>
    </location>
</feature>
<accession>A0AAV6UD93</accession>
<reference evidence="2 3" key="1">
    <citation type="journal article" date="2022" name="Nat. Ecol. Evol.">
        <title>A masculinizing supergene underlies an exaggerated male reproductive morph in a spider.</title>
        <authorList>
            <person name="Hendrickx F."/>
            <person name="De Corte Z."/>
            <person name="Sonet G."/>
            <person name="Van Belleghem S.M."/>
            <person name="Kostlbacher S."/>
            <person name="Vangestel C."/>
        </authorList>
    </citation>
    <scope>NUCLEOTIDE SEQUENCE [LARGE SCALE GENOMIC DNA]</scope>
    <source>
        <strain evidence="2">W744_W776</strain>
    </source>
</reference>
<sequence length="70" mass="7709">MAALGGLASETCPHSGEKRATATLPHRPTARNEEHNSFAVKCCPQSVVCSDKLLYGVKISFNKRRLRRVL</sequence>
<proteinExistence type="predicted"/>
<evidence type="ECO:0000313" key="2">
    <source>
        <dbReference type="EMBL" id="KAG8181693.1"/>
    </source>
</evidence>
<gene>
    <name evidence="2" type="ORF">JTE90_014824</name>
</gene>
<dbReference type="Proteomes" id="UP000827092">
    <property type="component" value="Unassembled WGS sequence"/>
</dbReference>